<dbReference type="EMBL" id="AFNH02000187">
    <property type="protein sequence ID" value="EZG79581.1"/>
    <property type="molecule type" value="Genomic_DNA"/>
</dbReference>
<sequence length="305" mass="32890">MASAGMTISNGGRVIGGIGASAVNHVVRFAQSLFNAAKGENDLIRKISEEPDSISVPFAYVSSAPSRSASRCQMAVGIRGTMTYMEWSLDFQTWLYPDPIIPGLRSHKGVMSIALSLISSVRHALQEASRASDCVCEETKIYVTGHSLGASVALNVAAYLQNFFRDCATVHAVLFAPLKHIDARSRHVVQNAVNLRTIMDISDPLFHLPCSGIPFPRCNHGAGYDLFDDHDQLVLINVPYKATPNPVTTEPSVLQVLHDTFVPPQVVDRLPAPDSIISAHSCAHSCALSSACQAFGWGCTTCPNR</sequence>
<reference evidence="2" key="1">
    <citation type="submission" date="2013-12" db="EMBL/GenBank/DDBJ databases">
        <authorList>
            <person name="Omoto C.K."/>
            <person name="Sibley D."/>
            <person name="Venepally P."/>
            <person name="Hadjithomas M."/>
            <person name="Karamycheva S."/>
            <person name="Brunk B."/>
            <person name="Roos D."/>
            <person name="Caler E."/>
            <person name="Lorenzi H."/>
        </authorList>
    </citation>
    <scope>NUCLEOTIDE SEQUENCE</scope>
</reference>
<gene>
    <name evidence="2" type="ORF">GNI_025270</name>
</gene>
<dbReference type="GO" id="GO:0006629">
    <property type="term" value="P:lipid metabolic process"/>
    <property type="evidence" value="ECO:0007669"/>
    <property type="project" value="InterPro"/>
</dbReference>
<feature type="domain" description="Fungal lipase-type" evidence="1">
    <location>
        <begin position="76"/>
        <end position="209"/>
    </location>
</feature>
<dbReference type="SUPFAM" id="SSF53474">
    <property type="entry name" value="alpha/beta-Hydrolases"/>
    <property type="match status" value="1"/>
</dbReference>
<organism evidence="2 3">
    <name type="scientific">Gregarina niphandrodes</name>
    <name type="common">Septate eugregarine</name>
    <dbReference type="NCBI Taxonomy" id="110365"/>
    <lineage>
        <taxon>Eukaryota</taxon>
        <taxon>Sar</taxon>
        <taxon>Alveolata</taxon>
        <taxon>Apicomplexa</taxon>
        <taxon>Conoidasida</taxon>
        <taxon>Gregarinasina</taxon>
        <taxon>Eugregarinorida</taxon>
        <taxon>Gregarinidae</taxon>
        <taxon>Gregarina</taxon>
    </lineage>
</organism>
<dbReference type="AlphaFoldDB" id="A0A023BBE2"/>
<dbReference type="Proteomes" id="UP000019763">
    <property type="component" value="Unassembled WGS sequence"/>
</dbReference>
<dbReference type="OrthoDB" id="426718at2759"/>
<accession>A0A023BBE2</accession>
<evidence type="ECO:0000313" key="3">
    <source>
        <dbReference type="Proteomes" id="UP000019763"/>
    </source>
</evidence>
<dbReference type="GeneID" id="22911141"/>
<proteinExistence type="predicted"/>
<dbReference type="InterPro" id="IPR002921">
    <property type="entry name" value="Fungal_lipase-type"/>
</dbReference>
<dbReference type="InterPro" id="IPR029058">
    <property type="entry name" value="AB_hydrolase_fold"/>
</dbReference>
<comment type="caution">
    <text evidence="2">The sequence shown here is derived from an EMBL/GenBank/DDBJ whole genome shotgun (WGS) entry which is preliminary data.</text>
</comment>
<dbReference type="Gene3D" id="3.40.50.1820">
    <property type="entry name" value="alpha/beta hydrolase"/>
    <property type="match status" value="1"/>
</dbReference>
<dbReference type="RefSeq" id="XP_011134413.1">
    <property type="nucleotide sequence ID" value="XM_011136111.1"/>
</dbReference>
<evidence type="ECO:0000313" key="2">
    <source>
        <dbReference type="EMBL" id="EZG79581.1"/>
    </source>
</evidence>
<dbReference type="VEuPathDB" id="CryptoDB:GNI_025270"/>
<name>A0A023BBE2_GRENI</name>
<dbReference type="Pfam" id="PF01764">
    <property type="entry name" value="Lipase_3"/>
    <property type="match status" value="1"/>
</dbReference>
<evidence type="ECO:0000259" key="1">
    <source>
        <dbReference type="Pfam" id="PF01764"/>
    </source>
</evidence>
<keyword evidence="3" id="KW-1185">Reference proteome</keyword>
<protein>
    <submittedName>
        <fullName evidence="2">Lipase</fullName>
    </submittedName>
</protein>